<evidence type="ECO:0000256" key="6">
    <source>
        <dbReference type="ARBA" id="ARBA00023143"/>
    </source>
</evidence>
<feature type="domain" description="Flagellar hook-associated protein FlgK helical" evidence="7">
    <location>
        <begin position="90"/>
        <end position="312"/>
    </location>
</feature>
<protein>
    <recommendedName>
        <fullName evidence="4">Flagellar hook-associated protein 1</fullName>
    </recommendedName>
</protein>
<keyword evidence="8" id="KW-0282">Flagellum</keyword>
<dbReference type="GO" id="GO:0005198">
    <property type="term" value="F:structural molecule activity"/>
    <property type="evidence" value="ECO:0007669"/>
    <property type="project" value="InterPro"/>
</dbReference>
<dbReference type="GO" id="GO:0005576">
    <property type="term" value="C:extracellular region"/>
    <property type="evidence" value="ECO:0007669"/>
    <property type="project" value="UniProtKB-SubCell"/>
</dbReference>
<evidence type="ECO:0000256" key="5">
    <source>
        <dbReference type="ARBA" id="ARBA00022525"/>
    </source>
</evidence>
<dbReference type="Pfam" id="PF22638">
    <property type="entry name" value="FlgK_D1"/>
    <property type="match status" value="1"/>
</dbReference>
<accession>A0A0D6B8G5</accession>
<keyword evidence="5" id="KW-0964">Secreted</keyword>
<dbReference type="EMBL" id="AP014800">
    <property type="protein sequence ID" value="BAQ71321.1"/>
    <property type="molecule type" value="Genomic_DNA"/>
</dbReference>
<dbReference type="AlphaFoldDB" id="A0A0D6B8G5"/>
<dbReference type="eggNOG" id="COG1256">
    <property type="taxonomic scope" value="Bacteria"/>
</dbReference>
<gene>
    <name evidence="8" type="ORF">NHU_04201</name>
</gene>
<dbReference type="PATRIC" id="fig|35806.4.peg.4307"/>
<keyword evidence="6" id="KW-0975">Bacterial flagellum</keyword>
<dbReference type="GO" id="GO:0044780">
    <property type="term" value="P:bacterial-type flagellum assembly"/>
    <property type="evidence" value="ECO:0007669"/>
    <property type="project" value="InterPro"/>
</dbReference>
<dbReference type="InterPro" id="IPR053927">
    <property type="entry name" value="FlgK_helical"/>
</dbReference>
<organism evidence="8 9">
    <name type="scientific">Rhodovulum sulfidophilum</name>
    <name type="common">Rhodobacter sulfidophilus</name>
    <dbReference type="NCBI Taxonomy" id="35806"/>
    <lineage>
        <taxon>Bacteria</taxon>
        <taxon>Pseudomonadati</taxon>
        <taxon>Pseudomonadota</taxon>
        <taxon>Alphaproteobacteria</taxon>
        <taxon>Rhodobacterales</taxon>
        <taxon>Paracoccaceae</taxon>
        <taxon>Rhodovulum</taxon>
    </lineage>
</organism>
<dbReference type="InterPro" id="IPR002371">
    <property type="entry name" value="FlgK"/>
</dbReference>
<dbReference type="Proteomes" id="UP000064912">
    <property type="component" value="Chromosome"/>
</dbReference>
<evidence type="ECO:0000256" key="2">
    <source>
        <dbReference type="ARBA" id="ARBA00004613"/>
    </source>
</evidence>
<sequence>MSLSASLANALSGLNAASRGAQVVSSNVSNALTEGYGRRVLETTPNTVSTSGSGVKVVGVRRDVNHQLIADRRLADAASAEAETRADGLSKLEAAFGISDSADSISGAISAFESALVAAASRPDSDARLADVLATTQTLAGRINEAADDIQQSRMDAEAGIVSNVRTLNETLQQVAELNTEIRKQRSYNNDASALVDQRQILIDKIAGIVPVREIARDNGMVALYTENGAALIDGPPAEFEFVSAGVIVPGMTVEGGALSGLTMNGRPVRVSGTYAAMGGGSLEALFGQRDIAAVDAQTDLDALARDLIERFQDPAVDASLGAGDAGLFTNFGAAFDLVSDPDAETGLSTRIGVNLLADPDQGGALWRLRSGLMAGASGPVGDASLLNSMGDALTASRTPSSGSYTTQAFTMADLASEVVSGISVRAQTAIEQSSFSSARASALSEAELAEGVDTDYELQMLMLFEEAYAANAKVMKTIDELINMLLEI</sequence>
<dbReference type="PANTHER" id="PTHR30033:SF1">
    <property type="entry name" value="FLAGELLAR HOOK-ASSOCIATED PROTEIN 1"/>
    <property type="match status" value="1"/>
</dbReference>
<proteinExistence type="inferred from homology"/>
<evidence type="ECO:0000313" key="9">
    <source>
        <dbReference type="Proteomes" id="UP000064912"/>
    </source>
</evidence>
<dbReference type="KEGG" id="rsu:NHU_04201"/>
<name>A0A0D6B8G5_RHOSU</name>
<dbReference type="PANTHER" id="PTHR30033">
    <property type="entry name" value="FLAGELLAR HOOK-ASSOCIATED PROTEIN 1"/>
    <property type="match status" value="1"/>
</dbReference>
<evidence type="ECO:0000256" key="4">
    <source>
        <dbReference type="ARBA" id="ARBA00016244"/>
    </source>
</evidence>
<comment type="similarity">
    <text evidence="3">Belongs to the flagella basal body rod proteins family.</text>
</comment>
<comment type="subcellular location">
    <subcellularLocation>
        <location evidence="1">Bacterial flagellum</location>
    </subcellularLocation>
    <subcellularLocation>
        <location evidence="2">Secreted</location>
    </subcellularLocation>
</comment>
<evidence type="ECO:0000256" key="1">
    <source>
        <dbReference type="ARBA" id="ARBA00004365"/>
    </source>
</evidence>
<dbReference type="NCBIfam" id="TIGR02492">
    <property type="entry name" value="flgK_ends"/>
    <property type="match status" value="1"/>
</dbReference>
<evidence type="ECO:0000256" key="3">
    <source>
        <dbReference type="ARBA" id="ARBA00009677"/>
    </source>
</evidence>
<keyword evidence="8" id="KW-0969">Cilium</keyword>
<evidence type="ECO:0000313" key="8">
    <source>
        <dbReference type="EMBL" id="BAQ71321.1"/>
    </source>
</evidence>
<evidence type="ECO:0000259" key="7">
    <source>
        <dbReference type="Pfam" id="PF22638"/>
    </source>
</evidence>
<dbReference type="GO" id="GO:0009424">
    <property type="term" value="C:bacterial-type flagellum hook"/>
    <property type="evidence" value="ECO:0007669"/>
    <property type="project" value="InterPro"/>
</dbReference>
<reference evidence="8 9" key="1">
    <citation type="submission" date="2015-02" db="EMBL/GenBank/DDBJ databases">
        <title>Genome sequene of Rhodovulum sulfidophilum DSM 2351.</title>
        <authorList>
            <person name="Nagao N."/>
        </authorList>
    </citation>
    <scope>NUCLEOTIDE SEQUENCE [LARGE SCALE GENOMIC DNA]</scope>
    <source>
        <strain evidence="8 9">DSM 2351</strain>
    </source>
</reference>
<keyword evidence="8" id="KW-0966">Cell projection</keyword>